<dbReference type="GO" id="GO:0004497">
    <property type="term" value="F:monooxygenase activity"/>
    <property type="evidence" value="ECO:0007669"/>
    <property type="project" value="UniProtKB-KW"/>
</dbReference>
<dbReference type="SUPFAM" id="SSF54909">
    <property type="entry name" value="Dimeric alpha+beta barrel"/>
    <property type="match status" value="1"/>
</dbReference>
<dbReference type="Proteomes" id="UP000316993">
    <property type="component" value="Unassembled WGS sequence"/>
</dbReference>
<dbReference type="InterPro" id="IPR007138">
    <property type="entry name" value="ABM_dom"/>
</dbReference>
<dbReference type="PROSITE" id="PS51725">
    <property type="entry name" value="ABM"/>
    <property type="match status" value="1"/>
</dbReference>
<evidence type="ECO:0000259" key="1">
    <source>
        <dbReference type="PROSITE" id="PS51725"/>
    </source>
</evidence>
<dbReference type="AlphaFoldDB" id="A0A0D7KDI1"/>
<keyword evidence="2" id="KW-0560">Oxidoreductase</keyword>
<evidence type="ECO:0000313" key="4">
    <source>
        <dbReference type="Proteomes" id="UP000032566"/>
    </source>
</evidence>
<feature type="domain" description="ABM" evidence="1">
    <location>
        <begin position="2"/>
        <end position="93"/>
    </location>
</feature>
<evidence type="ECO:0000313" key="3">
    <source>
        <dbReference type="EMBL" id="TQM99297.1"/>
    </source>
</evidence>
<proteinExistence type="predicted"/>
<keyword evidence="2" id="KW-0503">Monooxygenase</keyword>
<sequence>MITEIAEFKIRPEDRTAFLEAINRAAVAFLAKSEGYLGHSIYASQESPGRVVLQVRWASLEAHTVGFRQSPAFAQWREVIGPFFQSPPNVEHFDDVTAP</sequence>
<dbReference type="OrthoDB" id="9798157at2"/>
<evidence type="ECO:0000313" key="2">
    <source>
        <dbReference type="EMBL" id="KJA12119.1"/>
    </source>
</evidence>
<dbReference type="EMBL" id="VFPV01000004">
    <property type="protein sequence ID" value="TQM99297.1"/>
    <property type="molecule type" value="Genomic_DNA"/>
</dbReference>
<organism evidence="2 4">
    <name type="scientific">Acidovorax temperans</name>
    <dbReference type="NCBI Taxonomy" id="80878"/>
    <lineage>
        <taxon>Bacteria</taxon>
        <taxon>Pseudomonadati</taxon>
        <taxon>Pseudomonadota</taxon>
        <taxon>Betaproteobacteria</taxon>
        <taxon>Burkholderiales</taxon>
        <taxon>Comamonadaceae</taxon>
        <taxon>Acidovorax</taxon>
    </lineage>
</organism>
<keyword evidence="4" id="KW-1185">Reference proteome</keyword>
<comment type="caution">
    <text evidence="2">The sequence shown here is derived from an EMBL/GenBank/DDBJ whole genome shotgun (WGS) entry which is preliminary data.</text>
</comment>
<gene>
    <name evidence="3" type="ORF">BDD18_3949</name>
    <name evidence="2" type="ORF">RP29_01975</name>
</gene>
<dbReference type="Gene3D" id="3.30.70.100">
    <property type="match status" value="1"/>
</dbReference>
<reference evidence="3 5" key="2">
    <citation type="submission" date="2019-06" db="EMBL/GenBank/DDBJ databases">
        <title>Genomic Encyclopedia of Archaeal and Bacterial Type Strains, Phase II (KMG-II): from individual species to whole genera.</title>
        <authorList>
            <person name="Goeker M."/>
        </authorList>
    </citation>
    <scope>NUCLEOTIDE SEQUENCE [LARGE SCALE GENOMIC DNA]</scope>
    <source>
        <strain evidence="3 5">DSM 7270</strain>
    </source>
</reference>
<reference evidence="2 4" key="1">
    <citation type="submission" date="2014-12" db="EMBL/GenBank/DDBJ databases">
        <title>Isolation of bacteria from lake water.</title>
        <authorList>
            <person name="Sheng K.-Y."/>
            <person name="Chin P.-S."/>
            <person name="Chan K.-G."/>
            <person name="Tan G.S."/>
        </authorList>
    </citation>
    <scope>NUCLEOTIDE SEQUENCE [LARGE SCALE GENOMIC DNA]</scope>
    <source>
        <strain evidence="2 4">KY4</strain>
    </source>
</reference>
<dbReference type="STRING" id="80878.RP29_01975"/>
<evidence type="ECO:0000313" key="5">
    <source>
        <dbReference type="Proteomes" id="UP000316993"/>
    </source>
</evidence>
<dbReference type="PATRIC" id="fig|80878.5.peg.2685"/>
<accession>A0A0D7KDI1</accession>
<dbReference type="EMBL" id="JXYQ01000005">
    <property type="protein sequence ID" value="KJA12119.1"/>
    <property type="molecule type" value="Genomic_DNA"/>
</dbReference>
<dbReference type="Pfam" id="PF03992">
    <property type="entry name" value="ABM"/>
    <property type="match status" value="1"/>
</dbReference>
<protein>
    <submittedName>
        <fullName evidence="2">Antibiotic biosynthesis monooxygenase</fullName>
    </submittedName>
    <submittedName>
        <fullName evidence="3">Quinol monooxygenase YgiN</fullName>
    </submittedName>
</protein>
<name>A0A0D7KDI1_9BURK</name>
<dbReference type="InterPro" id="IPR011008">
    <property type="entry name" value="Dimeric_a/b-barrel"/>
</dbReference>
<dbReference type="Proteomes" id="UP000032566">
    <property type="component" value="Unassembled WGS sequence"/>
</dbReference>
<dbReference type="RefSeq" id="WP_044395328.1">
    <property type="nucleotide sequence ID" value="NZ_CP147774.1"/>
</dbReference>